<reference evidence="1 2" key="1">
    <citation type="submission" date="2019-02" db="EMBL/GenBank/DDBJ databases">
        <title>Deep-cultivation of Planctomycetes and their phenomic and genomic characterization uncovers novel biology.</title>
        <authorList>
            <person name="Wiegand S."/>
            <person name="Jogler M."/>
            <person name="Boedeker C."/>
            <person name="Pinto D."/>
            <person name="Vollmers J."/>
            <person name="Rivas-Marin E."/>
            <person name="Kohn T."/>
            <person name="Peeters S.H."/>
            <person name="Heuer A."/>
            <person name="Rast P."/>
            <person name="Oberbeckmann S."/>
            <person name="Bunk B."/>
            <person name="Jeske O."/>
            <person name="Meyerdierks A."/>
            <person name="Storesund J.E."/>
            <person name="Kallscheuer N."/>
            <person name="Luecker S."/>
            <person name="Lage O.M."/>
            <person name="Pohl T."/>
            <person name="Merkel B.J."/>
            <person name="Hornburger P."/>
            <person name="Mueller R.-W."/>
            <person name="Bruemmer F."/>
            <person name="Labrenz M."/>
            <person name="Spormann A.M."/>
            <person name="Op Den Camp H."/>
            <person name="Overmann J."/>
            <person name="Amann R."/>
            <person name="Jetten M.S.M."/>
            <person name="Mascher T."/>
            <person name="Medema M.H."/>
            <person name="Devos D.P."/>
            <person name="Kaster A.-K."/>
            <person name="Ovreas L."/>
            <person name="Rohde M."/>
            <person name="Galperin M.Y."/>
            <person name="Jogler C."/>
        </authorList>
    </citation>
    <scope>NUCLEOTIDE SEQUENCE [LARGE SCALE GENOMIC DNA]</scope>
    <source>
        <strain evidence="1 2">Pla22</strain>
    </source>
</reference>
<sequence>MLNRIGVALLPFVVCALTFVVNPIVASGQNWYDAAFPTQHHDFGTVAVGAKTEFMFPVTNTLSSTMHFQSIRASCGCTTPTILNDYLEPGQTGFIKAKFNTDTFRGKKGATLTLVMDQPFYSEIRLKVDGYIRSDMVFHPGSIDFGQVSQGDVATKSSKVLYAGRSDWQIVDIRSNRPWLMPTLKETVRRGGTVNYEITVDVREDAPTGPFQDELVVVTNDRNMPEVPLRVTGNVESALTISPVALALGSLKPGEQVSARFVLIGKTAFEIDSITAEGWDVDFDPSTEPKKMHVIEPRLTYTGNQGGPQKASLVIKTTGEQSVTAKGLITADIRGN</sequence>
<gene>
    <name evidence="1" type="ORF">Pla22_32220</name>
</gene>
<evidence type="ECO:0000313" key="1">
    <source>
        <dbReference type="EMBL" id="TWT50479.1"/>
    </source>
</evidence>
<name>A0A5C5WK17_9BACT</name>
<dbReference type="EMBL" id="SJPI01000002">
    <property type="protein sequence ID" value="TWT50479.1"/>
    <property type="molecule type" value="Genomic_DNA"/>
</dbReference>
<dbReference type="Pfam" id="PF07610">
    <property type="entry name" value="DUF1573"/>
    <property type="match status" value="1"/>
</dbReference>
<dbReference type="InterPro" id="IPR011467">
    <property type="entry name" value="DUF1573"/>
</dbReference>
<dbReference type="InterPro" id="IPR013783">
    <property type="entry name" value="Ig-like_fold"/>
</dbReference>
<dbReference type="AlphaFoldDB" id="A0A5C5WK17"/>
<evidence type="ECO:0008006" key="3">
    <source>
        <dbReference type="Google" id="ProtNLM"/>
    </source>
</evidence>
<keyword evidence="2" id="KW-1185">Reference proteome</keyword>
<dbReference type="Gene3D" id="2.60.40.10">
    <property type="entry name" value="Immunoglobulins"/>
    <property type="match status" value="2"/>
</dbReference>
<comment type="caution">
    <text evidence="1">The sequence shown here is derived from an EMBL/GenBank/DDBJ whole genome shotgun (WGS) entry which is preliminary data.</text>
</comment>
<accession>A0A5C5WK17</accession>
<dbReference type="RefSeq" id="WP_146515702.1">
    <property type="nucleotide sequence ID" value="NZ_SJPI01000002.1"/>
</dbReference>
<dbReference type="PANTHER" id="PTHR37833">
    <property type="entry name" value="LIPOPROTEIN-RELATED"/>
    <property type="match status" value="1"/>
</dbReference>
<evidence type="ECO:0000313" key="2">
    <source>
        <dbReference type="Proteomes" id="UP000316598"/>
    </source>
</evidence>
<dbReference type="Proteomes" id="UP000316598">
    <property type="component" value="Unassembled WGS sequence"/>
</dbReference>
<protein>
    <recommendedName>
        <fullName evidence="3">DUF1573 domain-containing protein</fullName>
    </recommendedName>
</protein>
<proteinExistence type="predicted"/>
<dbReference type="OrthoDB" id="273711at2"/>
<dbReference type="PANTHER" id="PTHR37833:SF1">
    <property type="entry name" value="SIGNAL PEPTIDE PROTEIN"/>
    <property type="match status" value="1"/>
</dbReference>
<organism evidence="1 2">
    <name type="scientific">Rubripirellula amarantea</name>
    <dbReference type="NCBI Taxonomy" id="2527999"/>
    <lineage>
        <taxon>Bacteria</taxon>
        <taxon>Pseudomonadati</taxon>
        <taxon>Planctomycetota</taxon>
        <taxon>Planctomycetia</taxon>
        <taxon>Pirellulales</taxon>
        <taxon>Pirellulaceae</taxon>
        <taxon>Rubripirellula</taxon>
    </lineage>
</organism>